<keyword evidence="5 6" id="KW-0472">Membrane</keyword>
<evidence type="ECO:0000256" key="3">
    <source>
        <dbReference type="ARBA" id="ARBA00022692"/>
    </source>
</evidence>
<feature type="transmembrane region" description="Helical" evidence="6">
    <location>
        <begin position="200"/>
        <end position="217"/>
    </location>
</feature>
<accession>A0A6J4IQH9</accession>
<dbReference type="Gene3D" id="1.20.1250.20">
    <property type="entry name" value="MFS general substrate transporter like domains"/>
    <property type="match status" value="1"/>
</dbReference>
<sequence length="449" mass="47899">MGSGGTKTPPAHAGRRELRAWYFYDWACSAFNTTVVAVFLGPYLTTVAEKAAGGADGYVHPLGIPVRAGSFFPYVLSLSVGLQVFVLPFVGALADRTARKKELLGLFAYVGAFATMGLYLLQGERYLLGGGLFVVANVAFGAAIVVYYSYLPQLAGPDERDAVSARGWAFGYLGGGLLLALNLGLYAFRDQLDVAEATAVRISLLSAGVWWALFALVPMRHLPEPRPPVTDDQAVLAGGFRQLRSTLREARRYPGTLLFLAAYLLFNDGIQSVIALAATFGERELDLGKTTLIVAILVVQLVAFGGALLLGRLGATFGAKRVILASLAVWTVVVGAAYFLPAGRPVEFFALAIGIGLVLGGTQALSRSLFSQLIPRGKEAEYFGLYEISERGTSWLGTALFGLALQLTGSYRISILSLVVFFVAGFVLLARLDVRKAIVGAGNEVPVRV</sequence>
<dbReference type="PANTHER" id="PTHR23519:SF1">
    <property type="entry name" value="AUTOPHAGY-RELATED PROTEIN 22"/>
    <property type="match status" value="1"/>
</dbReference>
<feature type="transmembrane region" description="Helical" evidence="6">
    <location>
        <begin position="292"/>
        <end position="310"/>
    </location>
</feature>
<dbReference type="AlphaFoldDB" id="A0A6J4IQH9"/>
<dbReference type="InterPro" id="IPR036259">
    <property type="entry name" value="MFS_trans_sf"/>
</dbReference>
<evidence type="ECO:0000256" key="5">
    <source>
        <dbReference type="ARBA" id="ARBA00023136"/>
    </source>
</evidence>
<keyword evidence="4 6" id="KW-1133">Transmembrane helix</keyword>
<feature type="domain" description="Major facilitator superfamily (MFS) profile" evidence="7">
    <location>
        <begin position="256"/>
        <end position="449"/>
    </location>
</feature>
<evidence type="ECO:0000256" key="2">
    <source>
        <dbReference type="ARBA" id="ARBA00022448"/>
    </source>
</evidence>
<feature type="transmembrane region" description="Helical" evidence="6">
    <location>
        <begin position="127"/>
        <end position="148"/>
    </location>
</feature>
<evidence type="ECO:0000259" key="7">
    <source>
        <dbReference type="PROSITE" id="PS50850"/>
    </source>
</evidence>
<dbReference type="InterPro" id="IPR024671">
    <property type="entry name" value="Atg22-like"/>
</dbReference>
<dbReference type="InterPro" id="IPR050495">
    <property type="entry name" value="ATG22/LtaA_families"/>
</dbReference>
<feature type="transmembrane region" description="Helical" evidence="6">
    <location>
        <begin position="257"/>
        <end position="280"/>
    </location>
</feature>
<dbReference type="EMBL" id="CADCSZ010000160">
    <property type="protein sequence ID" value="CAA9257127.1"/>
    <property type="molecule type" value="Genomic_DNA"/>
</dbReference>
<feature type="transmembrane region" description="Helical" evidence="6">
    <location>
        <begin position="348"/>
        <end position="370"/>
    </location>
</feature>
<feature type="transmembrane region" description="Helical" evidence="6">
    <location>
        <begin position="71"/>
        <end position="91"/>
    </location>
</feature>
<dbReference type="InterPro" id="IPR020846">
    <property type="entry name" value="MFS_dom"/>
</dbReference>
<keyword evidence="2" id="KW-0813">Transport</keyword>
<evidence type="ECO:0000256" key="1">
    <source>
        <dbReference type="ARBA" id="ARBA00004651"/>
    </source>
</evidence>
<feature type="transmembrane region" description="Helical" evidence="6">
    <location>
        <begin position="322"/>
        <end position="342"/>
    </location>
</feature>
<dbReference type="GO" id="GO:0022857">
    <property type="term" value="F:transmembrane transporter activity"/>
    <property type="evidence" value="ECO:0007669"/>
    <property type="project" value="InterPro"/>
</dbReference>
<proteinExistence type="predicted"/>
<dbReference type="SUPFAM" id="SSF103473">
    <property type="entry name" value="MFS general substrate transporter"/>
    <property type="match status" value="1"/>
</dbReference>
<dbReference type="PANTHER" id="PTHR23519">
    <property type="entry name" value="AUTOPHAGY-RELATED PROTEIN 22"/>
    <property type="match status" value="1"/>
</dbReference>
<dbReference type="Pfam" id="PF11700">
    <property type="entry name" value="ATG22"/>
    <property type="match status" value="1"/>
</dbReference>
<organism evidence="8">
    <name type="scientific">uncultured Acidimicrobiales bacterium</name>
    <dbReference type="NCBI Taxonomy" id="310071"/>
    <lineage>
        <taxon>Bacteria</taxon>
        <taxon>Bacillati</taxon>
        <taxon>Actinomycetota</taxon>
        <taxon>Acidimicrobiia</taxon>
        <taxon>Acidimicrobiales</taxon>
        <taxon>environmental samples</taxon>
    </lineage>
</organism>
<feature type="transmembrane region" description="Helical" evidence="6">
    <location>
        <begin position="169"/>
        <end position="188"/>
    </location>
</feature>
<feature type="transmembrane region" description="Helical" evidence="6">
    <location>
        <begin position="21"/>
        <end position="44"/>
    </location>
</feature>
<dbReference type="PROSITE" id="PS50850">
    <property type="entry name" value="MFS"/>
    <property type="match status" value="1"/>
</dbReference>
<keyword evidence="3 6" id="KW-0812">Transmembrane</keyword>
<evidence type="ECO:0000256" key="4">
    <source>
        <dbReference type="ARBA" id="ARBA00022989"/>
    </source>
</evidence>
<evidence type="ECO:0000313" key="8">
    <source>
        <dbReference type="EMBL" id="CAA9257127.1"/>
    </source>
</evidence>
<feature type="transmembrane region" description="Helical" evidence="6">
    <location>
        <begin position="411"/>
        <end position="430"/>
    </location>
</feature>
<evidence type="ECO:0000256" key="6">
    <source>
        <dbReference type="SAM" id="Phobius"/>
    </source>
</evidence>
<feature type="transmembrane region" description="Helical" evidence="6">
    <location>
        <begin position="382"/>
        <end position="405"/>
    </location>
</feature>
<reference evidence="8" key="1">
    <citation type="submission" date="2020-02" db="EMBL/GenBank/DDBJ databases">
        <authorList>
            <person name="Meier V. D."/>
        </authorList>
    </citation>
    <scope>NUCLEOTIDE SEQUENCE</scope>
    <source>
        <strain evidence="8">AVDCRST_MAG76</strain>
    </source>
</reference>
<gene>
    <name evidence="8" type="ORF">AVDCRST_MAG76-2620</name>
</gene>
<feature type="transmembrane region" description="Helical" evidence="6">
    <location>
        <begin position="103"/>
        <end position="121"/>
    </location>
</feature>
<dbReference type="GO" id="GO:0005886">
    <property type="term" value="C:plasma membrane"/>
    <property type="evidence" value="ECO:0007669"/>
    <property type="project" value="UniProtKB-SubCell"/>
</dbReference>
<protein>
    <submittedName>
        <fullName evidence="8">Uncharacterized MFS-type transporter</fullName>
    </submittedName>
</protein>
<name>A0A6J4IQH9_9ACTN</name>
<comment type="subcellular location">
    <subcellularLocation>
        <location evidence="1">Cell membrane</location>
        <topology evidence="1">Multi-pass membrane protein</topology>
    </subcellularLocation>
</comment>